<organism evidence="1 2">
    <name type="scientific">Rhodococcus erythropolis</name>
    <name type="common">Arthrobacter picolinophilus</name>
    <dbReference type="NCBI Taxonomy" id="1833"/>
    <lineage>
        <taxon>Bacteria</taxon>
        <taxon>Bacillati</taxon>
        <taxon>Actinomycetota</taxon>
        <taxon>Actinomycetes</taxon>
        <taxon>Mycobacteriales</taxon>
        <taxon>Nocardiaceae</taxon>
        <taxon>Rhodococcus</taxon>
        <taxon>Rhodococcus erythropolis group</taxon>
    </lineage>
</organism>
<name>A0A5N5E1H9_RHOER</name>
<sequence length="99" mass="10891">MEAAKRLLSPEFEQRFESSADSWFTNIVSITNIEVGGPVPEVPEGNGMSGYQQGVQVLTHFDLEQRTVVSMHNGATSWGYMLARESDGDPWLIVSQGMG</sequence>
<comment type="caution">
    <text evidence="1">The sequence shown here is derived from an EMBL/GenBank/DDBJ whole genome shotgun (WGS) entry which is preliminary data.</text>
</comment>
<evidence type="ECO:0000313" key="2">
    <source>
        <dbReference type="Proteomes" id="UP000325576"/>
    </source>
</evidence>
<accession>A0A5N5E1H9</accession>
<proteinExistence type="predicted"/>
<dbReference type="EMBL" id="MRBO01000455">
    <property type="protein sequence ID" value="KAB2584245.1"/>
    <property type="molecule type" value="Genomic_DNA"/>
</dbReference>
<dbReference type="Proteomes" id="UP000325576">
    <property type="component" value="Unassembled WGS sequence"/>
</dbReference>
<dbReference type="AlphaFoldDB" id="A0A5N5E1H9"/>
<evidence type="ECO:0000313" key="1">
    <source>
        <dbReference type="EMBL" id="KAB2584245.1"/>
    </source>
</evidence>
<protein>
    <submittedName>
        <fullName evidence="1">Uncharacterized protein</fullName>
    </submittedName>
</protein>
<gene>
    <name evidence="1" type="ORF">BS297_16465</name>
</gene>
<reference evidence="1 2" key="1">
    <citation type="journal article" date="2017" name="Poromechanics V (2013)">
        <title>Genomic Characterization of the Arsenic-Tolerant Actinobacterium, &lt;i&gt;Rhodococcus erythropolis&lt;/i&gt; S43.</title>
        <authorList>
            <person name="Retamal-Morales G."/>
            <person name="Mehnert M."/>
            <person name="Schwabe R."/>
            <person name="Tischler D."/>
            <person name="Schloemann M."/>
            <person name="Levican G.J."/>
        </authorList>
    </citation>
    <scope>NUCLEOTIDE SEQUENCE [LARGE SCALE GENOMIC DNA]</scope>
    <source>
        <strain evidence="1 2">S43</strain>
    </source>
</reference>